<protein>
    <submittedName>
        <fullName evidence="4">AMP-binding protein</fullName>
    </submittedName>
</protein>
<evidence type="ECO:0000313" key="5">
    <source>
        <dbReference type="Proteomes" id="UP000733379"/>
    </source>
</evidence>
<dbReference type="InterPro" id="IPR000873">
    <property type="entry name" value="AMP-dep_synth/lig_dom"/>
</dbReference>
<feature type="domain" description="Condensation" evidence="3">
    <location>
        <begin position="1"/>
        <end position="414"/>
    </location>
</feature>
<dbReference type="SUPFAM" id="SSF52777">
    <property type="entry name" value="CoA-dependent acyltransferases"/>
    <property type="match status" value="2"/>
</dbReference>
<reference evidence="4 5" key="1">
    <citation type="submission" date="2021-06" db="EMBL/GenBank/DDBJ databases">
        <title>Actinomycetes sequencing.</title>
        <authorList>
            <person name="Shan Q."/>
        </authorList>
    </citation>
    <scope>NUCLEOTIDE SEQUENCE [LARGE SCALE GENOMIC DNA]</scope>
    <source>
        <strain evidence="4 5">NEAU-G5</strain>
    </source>
</reference>
<dbReference type="InterPro" id="IPR023213">
    <property type="entry name" value="CAT-like_dom_sf"/>
</dbReference>
<dbReference type="Gene3D" id="3.30.559.10">
    <property type="entry name" value="Chloramphenicol acetyltransferase-like domain"/>
    <property type="match status" value="1"/>
</dbReference>
<dbReference type="CDD" id="cd19540">
    <property type="entry name" value="LCL_NRPS-like"/>
    <property type="match status" value="1"/>
</dbReference>
<feature type="non-terminal residue" evidence="4">
    <location>
        <position position="1"/>
    </location>
</feature>
<gene>
    <name evidence="4" type="ORF">KO481_38240</name>
</gene>
<evidence type="ECO:0000256" key="1">
    <source>
        <dbReference type="SAM" id="MobiDB-lite"/>
    </source>
</evidence>
<dbReference type="Gene3D" id="3.40.50.12780">
    <property type="entry name" value="N-terminal domain of ligase-like"/>
    <property type="match status" value="1"/>
</dbReference>
<dbReference type="Gene3D" id="3.30.559.30">
    <property type="entry name" value="Nonribosomal peptide synthetase, condensation domain"/>
    <property type="match status" value="1"/>
</dbReference>
<evidence type="ECO:0000259" key="3">
    <source>
        <dbReference type="Pfam" id="PF00668"/>
    </source>
</evidence>
<feature type="domain" description="AMP-dependent synthetase/ligase" evidence="2">
    <location>
        <begin position="638"/>
        <end position="711"/>
    </location>
</feature>
<dbReference type="Proteomes" id="UP000733379">
    <property type="component" value="Unassembled WGS sequence"/>
</dbReference>
<feature type="compositionally biased region" description="Low complexity" evidence="1">
    <location>
        <begin position="510"/>
        <end position="522"/>
    </location>
</feature>
<keyword evidence="5" id="KW-1185">Reference proteome</keyword>
<sequence length="904" mass="91898">RLTGELDVEALRAAVGDVLERHESLRTRYPADGLGGLPYQQILSAAEALPAGLTVESGGDPIARIGALMSTGFDVSQEVPVRALLLEQDRDYLLAMVVHHISADGASLAPLARDLVTAYVARAQGGQPGWAPLEIQYADYAVWQREVIGDDGDENSVAARQLDYWRDRLAVSPARLATDRPRPVVPSLRGAYIGFTVDASVHERLTRIAGEHNSSLFMVVHAALAAVLAGQAESSDIVIGTPIAGRGERALDDLVGMFVNTLALRTTVEASDTFAALVDKARESDLSAFANSDIPFERVAEAVATGADPFAAQRLLQVVLSFQNNERPTLELPGLTIAAVDTDAVAAKFDLQVNVEPHYDPDGAPAELVAVFTYATDLFDESTVRRLGERFERILTAVAVDPELVVGAIELPTSNGEVGAALDGAAHEIVARDDVALDGGAQGVAALDGGGQGVAARDGAVQGVGSDDGAEQGVAAYVAAAQGAAAADGTEQGAGAHDGIAQGPDANDRAPQGAGPDADAVPGAGGDDGAAQGAAAHDGAEQSVAAPGVAAYDGAAQSVGAPDGTQQGVAAPGVATDDGAAQSSAAHDAAASGASAHGALTHERVAESAPAATESAAATVSATKSTGTALAQVLAGIVEEDPESPALVSGGDEVSYRELDARSSRLARVLIGRGCGPGVGVAVRLDRGIDATVATWAVLKAGAAVIPVGADMVLPTASGADTVPGIEVGLAALAPVPAEHLDGIDWVVLRDPAVMSEIAAESARPVTYANRIGALRGTDPAFVAEHRVLGYDELAAAVDGLRSGTELTFESRTFHQGPPGALAALLEILAAGAAGASMVLPAEGTAAALAEEWVTHLFTDHDGLARLDPEPLEDLQALVLDRGPEPVSGFGAAETFMVLDELVG</sequence>
<dbReference type="RefSeq" id="WP_215923439.1">
    <property type="nucleotide sequence ID" value="NZ_JAHKNI010000021.1"/>
</dbReference>
<dbReference type="Pfam" id="PF00668">
    <property type="entry name" value="Condensation"/>
    <property type="match status" value="1"/>
</dbReference>
<evidence type="ECO:0000259" key="2">
    <source>
        <dbReference type="Pfam" id="PF00501"/>
    </source>
</evidence>
<dbReference type="InterPro" id="IPR001242">
    <property type="entry name" value="Condensation_dom"/>
</dbReference>
<feature type="compositionally biased region" description="Low complexity" evidence="1">
    <location>
        <begin position="577"/>
        <end position="598"/>
    </location>
</feature>
<dbReference type="Pfam" id="PF00501">
    <property type="entry name" value="AMP-binding"/>
    <property type="match status" value="1"/>
</dbReference>
<feature type="region of interest" description="Disordered" evidence="1">
    <location>
        <begin position="489"/>
        <end position="542"/>
    </location>
</feature>
<dbReference type="PANTHER" id="PTHR45398">
    <property type="match status" value="1"/>
</dbReference>
<dbReference type="EMBL" id="JAHKNI010000021">
    <property type="protein sequence ID" value="MBU3067349.1"/>
    <property type="molecule type" value="Genomic_DNA"/>
</dbReference>
<evidence type="ECO:0000313" key="4">
    <source>
        <dbReference type="EMBL" id="MBU3067349.1"/>
    </source>
</evidence>
<dbReference type="InterPro" id="IPR042099">
    <property type="entry name" value="ANL_N_sf"/>
</dbReference>
<name>A0ABS6BDT4_9NOCA</name>
<proteinExistence type="predicted"/>
<dbReference type="PANTHER" id="PTHR45398:SF1">
    <property type="entry name" value="ENZYME, PUTATIVE (JCVI)-RELATED"/>
    <property type="match status" value="1"/>
</dbReference>
<organism evidence="4 5">
    <name type="scientific">Nocardia albiluteola</name>
    <dbReference type="NCBI Taxonomy" id="2842303"/>
    <lineage>
        <taxon>Bacteria</taxon>
        <taxon>Bacillati</taxon>
        <taxon>Actinomycetota</taxon>
        <taxon>Actinomycetes</taxon>
        <taxon>Mycobacteriales</taxon>
        <taxon>Nocardiaceae</taxon>
        <taxon>Nocardia</taxon>
    </lineage>
</organism>
<feature type="region of interest" description="Disordered" evidence="1">
    <location>
        <begin position="557"/>
        <end position="598"/>
    </location>
</feature>
<accession>A0ABS6BDT4</accession>
<comment type="caution">
    <text evidence="4">The sequence shown here is derived from an EMBL/GenBank/DDBJ whole genome shotgun (WGS) entry which is preliminary data.</text>
</comment>
<dbReference type="SUPFAM" id="SSF56801">
    <property type="entry name" value="Acetyl-CoA synthetase-like"/>
    <property type="match status" value="1"/>
</dbReference>